<dbReference type="AlphaFoldDB" id="A0A1E7F6M1"/>
<evidence type="ECO:0000313" key="3">
    <source>
        <dbReference type="Proteomes" id="UP000095751"/>
    </source>
</evidence>
<evidence type="ECO:0000313" key="2">
    <source>
        <dbReference type="EMBL" id="OEU13831.1"/>
    </source>
</evidence>
<name>A0A1E7F6M1_9STRA</name>
<proteinExistence type="predicted"/>
<sequence>MFWGWGGGSTPPTLSFELGGVMSASRKPTHVSASSLSLLSTSCINPSMRLLAFLRRRKNDNDNDSNYYWKEIIDDKDTNEYTNLSYNHEDDNNQRRKRRLRLLHFGKIQLLSRYDGNSNNDDDDDDYSGSQDDRSRKEIEEHPLRTEIWEMDIKWSLFSPKKSNTFKRKQKQTQTQGNKIKLELHPEGYCRIIEEVANKFSSNEKRNKQQQQHQQAENIISENVVLGIGRWNKGWGVTIIIRPLLLSPVATVPSAYNSNNSKSSLKKKKQIMSIDEETEYIFHARDFHWNGFGSNPKLTRGTIISEKRNSNNNNYDNNICWWKSPTSSRYSSILPIWPEELLGDEVTNTGGNEEGGSISDSYLRPTSIVKRLFSFTMNQNNNRARRRWFRPIAGTFSAKGII</sequence>
<keyword evidence="3" id="KW-1185">Reference proteome</keyword>
<dbReference type="EMBL" id="KV784361">
    <property type="protein sequence ID" value="OEU13831.1"/>
    <property type="molecule type" value="Genomic_DNA"/>
</dbReference>
<accession>A0A1E7F6M1</accession>
<dbReference type="InParanoid" id="A0A1E7F6M1"/>
<feature type="region of interest" description="Disordered" evidence="1">
    <location>
        <begin position="114"/>
        <end position="139"/>
    </location>
</feature>
<dbReference type="Proteomes" id="UP000095751">
    <property type="component" value="Unassembled WGS sequence"/>
</dbReference>
<organism evidence="2 3">
    <name type="scientific">Fragilariopsis cylindrus CCMP1102</name>
    <dbReference type="NCBI Taxonomy" id="635003"/>
    <lineage>
        <taxon>Eukaryota</taxon>
        <taxon>Sar</taxon>
        <taxon>Stramenopiles</taxon>
        <taxon>Ochrophyta</taxon>
        <taxon>Bacillariophyta</taxon>
        <taxon>Bacillariophyceae</taxon>
        <taxon>Bacillariophycidae</taxon>
        <taxon>Bacillariales</taxon>
        <taxon>Bacillariaceae</taxon>
        <taxon>Fragilariopsis</taxon>
    </lineage>
</organism>
<evidence type="ECO:0000256" key="1">
    <source>
        <dbReference type="SAM" id="MobiDB-lite"/>
    </source>
</evidence>
<gene>
    <name evidence="2" type="ORF">FRACYDRAFT_242184</name>
</gene>
<reference evidence="2 3" key="1">
    <citation type="submission" date="2016-09" db="EMBL/GenBank/DDBJ databases">
        <title>Extensive genetic diversity and differential bi-allelic expression allows diatom success in the polar Southern Ocean.</title>
        <authorList>
            <consortium name="DOE Joint Genome Institute"/>
            <person name="Mock T."/>
            <person name="Otillar R.P."/>
            <person name="Strauss J."/>
            <person name="Dupont C."/>
            <person name="Frickenhaus S."/>
            <person name="Maumus F."/>
            <person name="Mcmullan M."/>
            <person name="Sanges R."/>
            <person name="Schmutz J."/>
            <person name="Toseland A."/>
            <person name="Valas R."/>
            <person name="Veluchamy A."/>
            <person name="Ward B.J."/>
            <person name="Allen A."/>
            <person name="Barry K."/>
            <person name="Falciatore A."/>
            <person name="Ferrante M."/>
            <person name="Fortunato A.E."/>
            <person name="Gloeckner G."/>
            <person name="Gruber A."/>
            <person name="Hipkin R."/>
            <person name="Janech M."/>
            <person name="Kroth P."/>
            <person name="Leese F."/>
            <person name="Lindquist E."/>
            <person name="Lyon B.R."/>
            <person name="Martin J."/>
            <person name="Mayer C."/>
            <person name="Parker M."/>
            <person name="Quesneville H."/>
            <person name="Raymond J."/>
            <person name="Uhlig C."/>
            <person name="Valentin K.U."/>
            <person name="Worden A.Z."/>
            <person name="Armbrust E.V."/>
            <person name="Bowler C."/>
            <person name="Green B."/>
            <person name="Moulton V."/>
            <person name="Van Oosterhout C."/>
            <person name="Grigoriev I."/>
        </authorList>
    </citation>
    <scope>NUCLEOTIDE SEQUENCE [LARGE SCALE GENOMIC DNA]</scope>
    <source>
        <strain evidence="2 3">CCMP1102</strain>
    </source>
</reference>
<dbReference type="KEGG" id="fcy:FRACYDRAFT_242184"/>
<protein>
    <submittedName>
        <fullName evidence="2">Uncharacterized protein</fullName>
    </submittedName>
</protein>